<evidence type="ECO:0000256" key="4">
    <source>
        <dbReference type="ARBA" id="ARBA00011887"/>
    </source>
</evidence>
<dbReference type="Gene3D" id="1.10.1130.10">
    <property type="entry name" value="Flavocytochrome C3, Chain A"/>
    <property type="match status" value="1"/>
</dbReference>
<feature type="region of interest" description="Disordered" evidence="14">
    <location>
        <begin position="425"/>
        <end position="448"/>
    </location>
</feature>
<dbReference type="Pfam" id="PF14537">
    <property type="entry name" value="Cytochrom_c3_2"/>
    <property type="match status" value="2"/>
</dbReference>
<dbReference type="EMBL" id="JBHSCX010000001">
    <property type="protein sequence ID" value="MFC4360863.1"/>
    <property type="molecule type" value="Genomic_DNA"/>
</dbReference>
<evidence type="ECO:0000256" key="14">
    <source>
        <dbReference type="SAM" id="MobiDB-lite"/>
    </source>
</evidence>
<evidence type="ECO:0000256" key="15">
    <source>
        <dbReference type="SAM" id="Phobius"/>
    </source>
</evidence>
<dbReference type="Gene3D" id="3.90.10.10">
    <property type="entry name" value="Cytochrome C3"/>
    <property type="match status" value="2"/>
</dbReference>
<keyword evidence="7" id="KW-0479">Metal-binding</keyword>
<name>A0ABV8UZK4_9GAMM</name>
<organism evidence="17 18">
    <name type="scientific">Simiduia curdlanivorans</name>
    <dbReference type="NCBI Taxonomy" id="1492769"/>
    <lineage>
        <taxon>Bacteria</taxon>
        <taxon>Pseudomonadati</taxon>
        <taxon>Pseudomonadota</taxon>
        <taxon>Gammaproteobacteria</taxon>
        <taxon>Cellvibrionales</taxon>
        <taxon>Cellvibrionaceae</taxon>
        <taxon>Simiduia</taxon>
    </lineage>
</organism>
<evidence type="ECO:0000259" key="16">
    <source>
        <dbReference type="Pfam" id="PF14537"/>
    </source>
</evidence>
<evidence type="ECO:0000256" key="10">
    <source>
        <dbReference type="ARBA" id="ARBA00022982"/>
    </source>
</evidence>
<keyword evidence="12" id="KW-0408">Iron</keyword>
<evidence type="ECO:0000256" key="12">
    <source>
        <dbReference type="ARBA" id="ARBA00023004"/>
    </source>
</evidence>
<evidence type="ECO:0000256" key="7">
    <source>
        <dbReference type="ARBA" id="ARBA00022723"/>
    </source>
</evidence>
<comment type="caution">
    <text evidence="17">The sequence shown here is derived from an EMBL/GenBank/DDBJ whole genome shotgun (WGS) entry which is preliminary data.</text>
</comment>
<keyword evidence="10" id="KW-0249">Electron transport</keyword>
<gene>
    <name evidence="17" type="ORF">ACFOX3_01045</name>
</gene>
<keyword evidence="6" id="KW-0349">Heme</keyword>
<dbReference type="PANTHER" id="PTHR30633:SF0">
    <property type="entry name" value="CYTOCHROME C-552"/>
    <property type="match status" value="1"/>
</dbReference>
<evidence type="ECO:0000256" key="6">
    <source>
        <dbReference type="ARBA" id="ARBA00022617"/>
    </source>
</evidence>
<evidence type="ECO:0000256" key="3">
    <source>
        <dbReference type="ARBA" id="ARBA00009288"/>
    </source>
</evidence>
<comment type="cofactor">
    <cofactor evidence="1">
        <name>heme c</name>
        <dbReference type="ChEBI" id="CHEBI:61717"/>
    </cofactor>
</comment>
<feature type="transmembrane region" description="Helical" evidence="15">
    <location>
        <begin position="6"/>
        <end position="28"/>
    </location>
</feature>
<comment type="catalytic activity">
    <reaction evidence="13">
        <text>6 Fe(III)-[cytochrome c] + NH4(+) + 2 H2O = 6 Fe(II)-[cytochrome c] + nitrite + 8 H(+)</text>
        <dbReference type="Rhea" id="RHEA:13089"/>
        <dbReference type="Rhea" id="RHEA-COMP:10350"/>
        <dbReference type="Rhea" id="RHEA-COMP:14399"/>
        <dbReference type="ChEBI" id="CHEBI:15377"/>
        <dbReference type="ChEBI" id="CHEBI:15378"/>
        <dbReference type="ChEBI" id="CHEBI:16301"/>
        <dbReference type="ChEBI" id="CHEBI:28938"/>
        <dbReference type="ChEBI" id="CHEBI:29033"/>
        <dbReference type="ChEBI" id="CHEBI:29034"/>
        <dbReference type="EC" id="1.7.2.2"/>
    </reaction>
</comment>
<keyword evidence="11" id="KW-0560">Oxidoreductase</keyword>
<evidence type="ECO:0000256" key="13">
    <source>
        <dbReference type="ARBA" id="ARBA00049131"/>
    </source>
</evidence>
<dbReference type="InterPro" id="IPR012286">
    <property type="entry name" value="Tetrahaem_cytochrome"/>
</dbReference>
<proteinExistence type="inferred from homology"/>
<evidence type="ECO:0000256" key="5">
    <source>
        <dbReference type="ARBA" id="ARBA00022448"/>
    </source>
</evidence>
<feature type="domain" description="Tetrahaem cytochrome" evidence="16">
    <location>
        <begin position="229"/>
        <end position="334"/>
    </location>
</feature>
<dbReference type="InterPro" id="IPR036280">
    <property type="entry name" value="Multihaem_cyt_sf"/>
</dbReference>
<feature type="domain" description="Tetrahaem cytochrome" evidence="16">
    <location>
        <begin position="44"/>
        <end position="135"/>
    </location>
</feature>
<keyword evidence="8" id="KW-0732">Signal</keyword>
<evidence type="ECO:0000256" key="11">
    <source>
        <dbReference type="ARBA" id="ARBA00023002"/>
    </source>
</evidence>
<sequence>MTNYNFRFWHYGLIITALLSGFLGYNLWLGDKRVFISGPPTHGHHQIEMACTSCHGEGFSDATVMQNACESCHLDALDKFSDTHPKSKFTDPRNAELLSHLDATQCVSCHREHKPEITRAYGVTLAKDFCAHCHQDIAEERDSHKDFGFETCTNSGCHNYHDNTALYENFLRKHANEPALGKKPKIPALTGLIEWTKKNKQTPALQQQDADAPLENSNQKIVSQWALSHHAIANVNCTQCHSQNENWQSKGTALTIDSCVECHIKQNESFKQGKHGMRLADRLSGQLSPMSPTLATLPMHKDAMQRVNTCVSCHDPHQPDLTFAATDACLACHNDEHSANFYNSKHGQLWRDSQNGLLPVEQAVSCATCHMPRLKKGKKVHAEHNQNANLQPNSKMIRSVCSHCHGVEFTLEALASEAQIQSNFSNSLEGHHSSMDLVRDRIEQRKKQ</sequence>
<dbReference type="Proteomes" id="UP001595840">
    <property type="component" value="Unassembled WGS sequence"/>
</dbReference>
<feature type="compositionally biased region" description="Basic and acidic residues" evidence="14">
    <location>
        <begin position="429"/>
        <end position="448"/>
    </location>
</feature>
<keyword evidence="5" id="KW-0813">Transport</keyword>
<dbReference type="InterPro" id="IPR003321">
    <property type="entry name" value="Cyt_c552"/>
</dbReference>
<keyword evidence="9" id="KW-0106">Calcium</keyword>
<evidence type="ECO:0000256" key="1">
    <source>
        <dbReference type="ARBA" id="ARBA00001926"/>
    </source>
</evidence>
<evidence type="ECO:0000313" key="17">
    <source>
        <dbReference type="EMBL" id="MFC4360863.1"/>
    </source>
</evidence>
<keyword evidence="15" id="KW-0812">Transmembrane</keyword>
<evidence type="ECO:0000256" key="2">
    <source>
        <dbReference type="ARBA" id="ARBA00004196"/>
    </source>
</evidence>
<evidence type="ECO:0000313" key="18">
    <source>
        <dbReference type="Proteomes" id="UP001595840"/>
    </source>
</evidence>
<keyword evidence="15" id="KW-0472">Membrane</keyword>
<dbReference type="PANTHER" id="PTHR30633">
    <property type="entry name" value="CYTOCHROME C-552 RESPIRATORY NITRITE REDUCTASE"/>
    <property type="match status" value="1"/>
</dbReference>
<keyword evidence="15" id="KW-1133">Transmembrane helix</keyword>
<protein>
    <recommendedName>
        <fullName evidence="4">nitrite reductase (cytochrome; ammonia-forming)</fullName>
        <ecNumber evidence="4">1.7.2.2</ecNumber>
    </recommendedName>
</protein>
<comment type="subcellular location">
    <subcellularLocation>
        <location evidence="2">Cell envelope</location>
    </subcellularLocation>
</comment>
<dbReference type="RefSeq" id="WP_290264790.1">
    <property type="nucleotide sequence ID" value="NZ_JAUFQG010000006.1"/>
</dbReference>
<dbReference type="EC" id="1.7.2.2" evidence="4"/>
<keyword evidence="18" id="KW-1185">Reference proteome</keyword>
<comment type="similarity">
    <text evidence="3">Belongs to the cytochrome c-552 family.</text>
</comment>
<reference evidence="18" key="1">
    <citation type="journal article" date="2019" name="Int. J. Syst. Evol. Microbiol.">
        <title>The Global Catalogue of Microorganisms (GCM) 10K type strain sequencing project: providing services to taxonomists for standard genome sequencing and annotation.</title>
        <authorList>
            <consortium name="The Broad Institute Genomics Platform"/>
            <consortium name="The Broad Institute Genome Sequencing Center for Infectious Disease"/>
            <person name="Wu L."/>
            <person name="Ma J."/>
        </authorList>
    </citation>
    <scope>NUCLEOTIDE SEQUENCE [LARGE SCALE GENOMIC DNA]</scope>
    <source>
        <strain evidence="18">CECT 8570</strain>
    </source>
</reference>
<dbReference type="SUPFAM" id="SSF48695">
    <property type="entry name" value="Multiheme cytochromes"/>
    <property type="match status" value="1"/>
</dbReference>
<accession>A0ABV8UZK4</accession>
<evidence type="ECO:0000256" key="9">
    <source>
        <dbReference type="ARBA" id="ARBA00022837"/>
    </source>
</evidence>
<evidence type="ECO:0000256" key="8">
    <source>
        <dbReference type="ARBA" id="ARBA00022729"/>
    </source>
</evidence>